<organism evidence="1 2">
    <name type="scientific">Janibacter alittae</name>
    <dbReference type="NCBI Taxonomy" id="3115209"/>
    <lineage>
        <taxon>Bacteria</taxon>
        <taxon>Bacillati</taxon>
        <taxon>Actinomycetota</taxon>
        <taxon>Actinomycetes</taxon>
        <taxon>Micrococcales</taxon>
        <taxon>Intrasporangiaceae</taxon>
        <taxon>Janibacter</taxon>
    </lineage>
</organism>
<keyword evidence="2" id="KW-1185">Reference proteome</keyword>
<proteinExistence type="predicted"/>
<sequence length="167" mass="18062">MGGEQFIAWCSHCHRLNLISHPATETFFDGYLPCQFCSGICLRLPDQFGEYAVSAFASLAQQEYAKAVPLAELGRVIGQIRAQHAAGAASDPIATVAASAPDLEDLLIYARDRDDLDAALLTLWILIGELLIATRDPSIAGLPDEESDSLAHLLSLHRIVTELSSSR</sequence>
<accession>A0ABZ2MLT5</accession>
<protein>
    <recommendedName>
        <fullName evidence="3">Cytochrome c domain-containing protein</fullName>
    </recommendedName>
</protein>
<dbReference type="EMBL" id="CP144913">
    <property type="protein sequence ID" value="WXB77864.1"/>
    <property type="molecule type" value="Genomic_DNA"/>
</dbReference>
<dbReference type="Proteomes" id="UP001382727">
    <property type="component" value="Chromosome"/>
</dbReference>
<evidence type="ECO:0008006" key="3">
    <source>
        <dbReference type="Google" id="ProtNLM"/>
    </source>
</evidence>
<evidence type="ECO:0000313" key="2">
    <source>
        <dbReference type="Proteomes" id="UP001382727"/>
    </source>
</evidence>
<reference evidence="1 2" key="1">
    <citation type="submission" date="2024-02" db="EMBL/GenBank/DDBJ databases">
        <title>Janibacter sp. nov., isolated from gut of marine sandworm.</title>
        <authorList>
            <person name="Kim B."/>
            <person name="Jun M.O."/>
            <person name="Shin N.-R."/>
        </authorList>
    </citation>
    <scope>NUCLEOTIDE SEQUENCE [LARGE SCALE GENOMIC DNA]</scope>
    <source>
        <strain evidence="1 2">A1S7</strain>
    </source>
</reference>
<evidence type="ECO:0000313" key="1">
    <source>
        <dbReference type="EMBL" id="WXB77864.1"/>
    </source>
</evidence>
<gene>
    <name evidence="1" type="ORF">V1351_07255</name>
</gene>
<name>A0ABZ2MLT5_9MICO</name>
<dbReference type="RefSeq" id="WP_338752141.1">
    <property type="nucleotide sequence ID" value="NZ_CP144913.1"/>
</dbReference>